<dbReference type="Proteomes" id="UP001642409">
    <property type="component" value="Unassembled WGS sequence"/>
</dbReference>
<reference evidence="1" key="1">
    <citation type="submission" date="2023-06" db="EMBL/GenBank/DDBJ databases">
        <authorList>
            <person name="Kurt Z."/>
        </authorList>
    </citation>
    <scope>NUCLEOTIDE SEQUENCE</scope>
</reference>
<evidence type="ECO:0000313" key="1">
    <source>
        <dbReference type="EMBL" id="CAI9938571.1"/>
    </source>
</evidence>
<organism evidence="1">
    <name type="scientific">Hexamita inflata</name>
    <dbReference type="NCBI Taxonomy" id="28002"/>
    <lineage>
        <taxon>Eukaryota</taxon>
        <taxon>Metamonada</taxon>
        <taxon>Diplomonadida</taxon>
        <taxon>Hexamitidae</taxon>
        <taxon>Hexamitinae</taxon>
        <taxon>Hexamita</taxon>
    </lineage>
</organism>
<dbReference type="EMBL" id="CATOUU010000656">
    <property type="protein sequence ID" value="CAI9938571.1"/>
    <property type="molecule type" value="Genomic_DNA"/>
</dbReference>
<comment type="caution">
    <text evidence="1">The sequence shown here is derived from an EMBL/GenBank/DDBJ whole genome shotgun (WGS) entry which is preliminary data.</text>
</comment>
<sequence>MQLRKQQSLTSLKLIKHQSQIFQLQQPQKFIPILRRPSIQQENSESMDSQSNSYKHSISNCQIKNIDKEFDLFSNHHRFEKIVENDYWDMNTVSELSQFHKLRNSIYVQQKVVKSLIENCCAFEYLLEKIEKQIEKGQISSNSMKHQIKKYFM</sequence>
<evidence type="ECO:0000313" key="2">
    <source>
        <dbReference type="EMBL" id="CAL6014057.1"/>
    </source>
</evidence>
<evidence type="ECO:0000313" key="3">
    <source>
        <dbReference type="Proteomes" id="UP001642409"/>
    </source>
</evidence>
<dbReference type="AlphaFoldDB" id="A0AA86PHM9"/>
<proteinExistence type="predicted"/>
<accession>A0AA86PHM9</accession>
<gene>
    <name evidence="2" type="ORF">HINF_LOCUS24084</name>
    <name evidence="1" type="ORF">HINF_LOCUS26216</name>
</gene>
<keyword evidence="3" id="KW-1185">Reference proteome</keyword>
<protein>
    <submittedName>
        <fullName evidence="2">Hypothetical_protein</fullName>
    </submittedName>
</protein>
<dbReference type="EMBL" id="CAXDID020000070">
    <property type="protein sequence ID" value="CAL6014057.1"/>
    <property type="molecule type" value="Genomic_DNA"/>
</dbReference>
<reference evidence="2 3" key="2">
    <citation type="submission" date="2024-07" db="EMBL/GenBank/DDBJ databases">
        <authorList>
            <person name="Akdeniz Z."/>
        </authorList>
    </citation>
    <scope>NUCLEOTIDE SEQUENCE [LARGE SCALE GENOMIC DNA]</scope>
</reference>
<name>A0AA86PHM9_9EUKA</name>